<dbReference type="Proteomes" id="UP000239724">
    <property type="component" value="Unassembled WGS sequence"/>
</dbReference>
<proteinExistence type="predicted"/>
<dbReference type="EMBL" id="NHRY01000124">
    <property type="protein sequence ID" value="PPQ34235.1"/>
    <property type="molecule type" value="Genomic_DNA"/>
</dbReference>
<reference evidence="1 2" key="1">
    <citation type="journal article" date="2018" name="Arch. Microbiol.">
        <title>New insights into the metabolic potential of the phototrophic purple bacterium Rhodopila globiformis DSM 161(T) from its draft genome sequence and evidence for a vanadium-dependent nitrogenase.</title>
        <authorList>
            <person name="Imhoff J.F."/>
            <person name="Rahn T."/>
            <person name="Kunzel S."/>
            <person name="Neulinger S.C."/>
        </authorList>
    </citation>
    <scope>NUCLEOTIDE SEQUENCE [LARGE SCALE GENOMIC DNA]</scope>
    <source>
        <strain evidence="1 2">DSM 161</strain>
    </source>
</reference>
<dbReference type="OrthoDB" id="2077946at2"/>
<comment type="caution">
    <text evidence="1">The sequence shown here is derived from an EMBL/GenBank/DDBJ whole genome shotgun (WGS) entry which is preliminary data.</text>
</comment>
<protein>
    <submittedName>
        <fullName evidence="1">Uncharacterized protein</fullName>
    </submittedName>
</protein>
<sequence length="213" mass="23217">MNDDFLQATQRAGATENLPGLAYNLVQVSRWAIDQPSTVSTVLLPKVRAALATASPKLRERAAWVFWVWMAGQKDETFDHAERWRSQVAPVFGRVWPLDANARDPDASRNLVRMALESGDAFPEAVEAIRDVVVPYEVVTISGWLQGDQSHREATTGHPLAFVRLMNAVLSADAAAIPPDLGAVLDECLAADSSVGSDSALLRLDALRRRSAT</sequence>
<dbReference type="RefSeq" id="WP_104519060.1">
    <property type="nucleotide sequence ID" value="NZ_NHRY01000124.1"/>
</dbReference>
<name>A0A2S6NHW8_RHOGL</name>
<evidence type="ECO:0000313" key="1">
    <source>
        <dbReference type="EMBL" id="PPQ34235.1"/>
    </source>
</evidence>
<accession>A0A2S6NHW8</accession>
<evidence type="ECO:0000313" key="2">
    <source>
        <dbReference type="Proteomes" id="UP000239724"/>
    </source>
</evidence>
<keyword evidence="2" id="KW-1185">Reference proteome</keyword>
<organism evidence="1 2">
    <name type="scientific">Rhodopila globiformis</name>
    <name type="common">Rhodopseudomonas globiformis</name>
    <dbReference type="NCBI Taxonomy" id="1071"/>
    <lineage>
        <taxon>Bacteria</taxon>
        <taxon>Pseudomonadati</taxon>
        <taxon>Pseudomonadota</taxon>
        <taxon>Alphaproteobacteria</taxon>
        <taxon>Acetobacterales</taxon>
        <taxon>Acetobacteraceae</taxon>
        <taxon>Rhodopila</taxon>
    </lineage>
</organism>
<gene>
    <name evidence="1" type="ORF">CCS01_11830</name>
</gene>
<dbReference type="AlphaFoldDB" id="A0A2S6NHW8"/>